<organism evidence="2 3">
    <name type="scientific">Xanthomonas sacchari</name>
    <dbReference type="NCBI Taxonomy" id="56458"/>
    <lineage>
        <taxon>Bacteria</taxon>
        <taxon>Pseudomonadati</taxon>
        <taxon>Pseudomonadota</taxon>
        <taxon>Gammaproteobacteria</taxon>
        <taxon>Lysobacterales</taxon>
        <taxon>Lysobacteraceae</taxon>
        <taxon>Xanthomonas</taxon>
    </lineage>
</organism>
<feature type="compositionally biased region" description="Low complexity" evidence="1">
    <location>
        <begin position="754"/>
        <end position="765"/>
    </location>
</feature>
<evidence type="ECO:0000256" key="1">
    <source>
        <dbReference type="SAM" id="MobiDB-lite"/>
    </source>
</evidence>
<dbReference type="EMBL" id="CP099534">
    <property type="protein sequence ID" value="UYK87066.1"/>
    <property type="molecule type" value="Genomic_DNA"/>
</dbReference>
<feature type="compositionally biased region" description="Low complexity" evidence="1">
    <location>
        <begin position="1187"/>
        <end position="1201"/>
    </location>
</feature>
<evidence type="ECO:0000313" key="3">
    <source>
        <dbReference type="Proteomes" id="UP001164392"/>
    </source>
</evidence>
<proteinExistence type="predicted"/>
<feature type="region of interest" description="Disordered" evidence="1">
    <location>
        <begin position="813"/>
        <end position="1127"/>
    </location>
</feature>
<feature type="compositionally biased region" description="Basic and acidic residues" evidence="1">
    <location>
        <begin position="813"/>
        <end position="827"/>
    </location>
</feature>
<feature type="region of interest" description="Disordered" evidence="1">
    <location>
        <begin position="705"/>
        <end position="798"/>
    </location>
</feature>
<feature type="compositionally biased region" description="Basic and acidic residues" evidence="1">
    <location>
        <begin position="1083"/>
        <end position="1092"/>
    </location>
</feature>
<feature type="compositionally biased region" description="Basic and acidic residues" evidence="1">
    <location>
        <begin position="784"/>
        <end position="798"/>
    </location>
</feature>
<dbReference type="Proteomes" id="UP001164392">
    <property type="component" value="Chromosome"/>
</dbReference>
<feature type="compositionally biased region" description="Basic and acidic residues" evidence="1">
    <location>
        <begin position="1099"/>
        <end position="1111"/>
    </location>
</feature>
<accession>A0AA46Q8N3</accession>
<sequence>MPTTNVILQSHHVLEQSLFRGNSLLKTLVEHGLIDQDASSNRLYLPVDGELADELGTSPHRGRTRSSYTDGVTRTLDDIRFSPDGRAALNGDSAALKRVAAQVMELQDTLKLALINGDAYTTTPDRLSKDEANAQNRKTFSDLDRYRADHADQLKALRSMGAVESEWAAITHSEHRIMKVVGAAHTGSANLVAAPGEPAAREIAGRAEFRMAVAHAEQAGRVSFSTPNAAMVSQLLGDDLPGVGGVPRGAYHLMGSPSNTYKPLSQRGFTTAEFLAGEHSAGQLLRGAGLLASAADTVIAARRAGELYSQSNPLAAQSELTHFAGRNLGGWAGGTTAAYALGTSGAGPMVLVAADAYFMSKAGEKLADLYDNRQIYQQTDRDGTHWSFNGYAWSRQGMVDGSNDGAGNPVPTSIVASYDKARELNYLATNAAAALALRDAPKPEDPCILPANDSDRPSLSPANWKRDATDGQWHRLAKIGVSGESNRGIYAEETALPPRVAELEAEAASVVARNLANSPAAIAARYELAHHRSGWAAEGWPMSEAVRAALPNPDALTASDGKQYRRDADGHWTHNGVPADSNHALELNTARALLQPALVEHAQAIAASPQSPPSPQDLQREETLYRYRIVGTELRPEWREAIELATQRTREAQGLSGDGALQLQRGPGGVFGADSPIAHLQRGADGVDRVVAVTSTEEIRQALQEVRAHQPAQPSSDTPAPRLAPTARTSDGSADSDGVSSNPSSSPQHALDMQAQAQAASTAQQREAREQLERQTGEQQIAQAREHALAQASHEEQAHAVQALEAHATLDHQSQELQQREQQERQAQDQQAQEQRRAQDTQQREAKDAQQREREQRQAETDRQREQEQRPMQDALPREQERRQAEGAVPVREQRQAQEAPPLPHGREPALAGSAAEPEREQRQAQEVQQPTQALPGGQNRNAQDSAEPLAPSRHPQGAEAFQQTTHEHQAQEGRAQDAHHPAEPAPANAHASISQPTNAQAPPAPYLPSTPTSVMDEDAPLQRHEALPDAPVLARHAPVADAAVDEPPAAERTEGQHAATPLAPPPVAEHGLALVSSSGTRGTDHGDRGIQDDATAGDQRRDAPADRQDAHAAPAPGRAETWEETLQTMRALRIQLEKDLAQEERLEQERHERRERGDDHFLADPDVRHQQDAHAPSAQAGFGPHPAMAQRDAAPAAAQRSGEPDAVPLPQRKEISGDSDVDDLLHAIYSKNDAAIEQALDRISNSPLTHALLQQGHEHLEAKAMEEAKQQATAMQSLGLDSPAEVQTSRGPVMVMTLPQFASGPMAQGGGAPGAAGGGGGDGGGGGGGGSGGGGGGGGGG</sequence>
<protein>
    <submittedName>
        <fullName evidence="2">Uncharacterized protein</fullName>
    </submittedName>
</protein>
<feature type="compositionally biased region" description="Low complexity" evidence="1">
    <location>
        <begin position="1038"/>
        <end position="1048"/>
    </location>
</feature>
<feature type="compositionally biased region" description="Low complexity" evidence="1">
    <location>
        <begin position="730"/>
        <end position="747"/>
    </location>
</feature>
<name>A0AA46Q8N3_9XANT</name>
<gene>
    <name evidence="2" type="ORF">NG824_11070</name>
</gene>
<feature type="compositionally biased region" description="Basic and acidic residues" evidence="1">
    <location>
        <begin position="966"/>
        <end position="983"/>
    </location>
</feature>
<evidence type="ECO:0000313" key="2">
    <source>
        <dbReference type="EMBL" id="UYK87066.1"/>
    </source>
</evidence>
<feature type="region of interest" description="Disordered" evidence="1">
    <location>
        <begin position="1170"/>
        <end position="1219"/>
    </location>
</feature>
<feature type="compositionally biased region" description="Low complexity" evidence="1">
    <location>
        <begin position="925"/>
        <end position="934"/>
    </location>
</feature>
<feature type="compositionally biased region" description="Gly residues" evidence="1">
    <location>
        <begin position="1308"/>
        <end position="1342"/>
    </location>
</feature>
<feature type="compositionally biased region" description="Basic and acidic residues" evidence="1">
    <location>
        <begin position="766"/>
        <end position="776"/>
    </location>
</feature>
<feature type="compositionally biased region" description="Basic and acidic residues" evidence="1">
    <location>
        <begin position="834"/>
        <end position="885"/>
    </location>
</feature>
<reference evidence="2" key="1">
    <citation type="submission" date="2022-06" db="EMBL/GenBank/DDBJ databases">
        <title>Dynamics of rice microbiomes reveals core vertical transmitted seed endophytes.</title>
        <authorList>
            <person name="Liao K."/>
            <person name="Zhang X."/>
        </authorList>
    </citation>
    <scope>NUCLEOTIDE SEQUENCE</scope>
    <source>
        <strain evidence="2">JR3-14</strain>
    </source>
</reference>
<feature type="region of interest" description="Disordered" evidence="1">
    <location>
        <begin position="1304"/>
        <end position="1342"/>
    </location>
</feature>